<feature type="domain" description="DUF7514" evidence="2">
    <location>
        <begin position="218"/>
        <end position="379"/>
    </location>
</feature>
<feature type="compositionally biased region" description="Basic and acidic residues" evidence="1">
    <location>
        <begin position="544"/>
        <end position="565"/>
    </location>
</feature>
<evidence type="ECO:0000313" key="3">
    <source>
        <dbReference type="EMBL" id="KAF2263444.1"/>
    </source>
</evidence>
<feature type="region of interest" description="Disordered" evidence="1">
    <location>
        <begin position="111"/>
        <end position="206"/>
    </location>
</feature>
<feature type="compositionally biased region" description="Low complexity" evidence="1">
    <location>
        <begin position="113"/>
        <end position="130"/>
    </location>
</feature>
<protein>
    <recommendedName>
        <fullName evidence="2">DUF7514 domain-containing protein</fullName>
    </recommendedName>
</protein>
<feature type="compositionally biased region" description="Polar residues" evidence="1">
    <location>
        <begin position="31"/>
        <end position="40"/>
    </location>
</feature>
<reference evidence="4" key="1">
    <citation type="journal article" date="2020" name="Stud. Mycol.">
        <title>101 Dothideomycetes genomes: A test case for predicting lifestyles and emergence of pathogens.</title>
        <authorList>
            <person name="Haridas S."/>
            <person name="Albert R."/>
            <person name="Binder M."/>
            <person name="Bloem J."/>
            <person name="LaButti K."/>
            <person name="Salamov A."/>
            <person name="Andreopoulos B."/>
            <person name="Baker S."/>
            <person name="Barry K."/>
            <person name="Bills G."/>
            <person name="Bluhm B."/>
            <person name="Cannon C."/>
            <person name="Castanera R."/>
            <person name="Culley D."/>
            <person name="Daum C."/>
            <person name="Ezra D."/>
            <person name="Gonzalez J."/>
            <person name="Henrissat B."/>
            <person name="Kuo A."/>
            <person name="Liang C."/>
            <person name="Lipzen A."/>
            <person name="Lutzoni F."/>
            <person name="Magnuson J."/>
            <person name="Mondo S."/>
            <person name="Nolan M."/>
            <person name="Ohm R."/>
            <person name="Pangilinan J."/>
            <person name="Park H.-J."/>
            <person name="Ramirez L."/>
            <person name="Alfaro M."/>
            <person name="Sun H."/>
            <person name="Tritt A."/>
            <person name="Yoshinaga Y."/>
            <person name="Zwiers L.-H."/>
            <person name="Turgeon B."/>
            <person name="Goodwin S."/>
            <person name="Spatafora J."/>
            <person name="Crous P."/>
            <person name="Grigoriev I."/>
        </authorList>
    </citation>
    <scope>NUCLEOTIDE SEQUENCE [LARGE SCALE GENOMIC DNA]</scope>
    <source>
        <strain evidence="4">CBS 304.66</strain>
    </source>
</reference>
<dbReference type="InterPro" id="IPR055936">
    <property type="entry name" value="DUF7514"/>
</dbReference>
<feature type="compositionally biased region" description="Basic and acidic residues" evidence="1">
    <location>
        <begin position="177"/>
        <end position="192"/>
    </location>
</feature>
<name>A0A9P4N5K3_9PLEO</name>
<keyword evidence="4" id="KW-1185">Reference proteome</keyword>
<feature type="region of interest" description="Disordered" evidence="1">
    <location>
        <begin position="1"/>
        <end position="87"/>
    </location>
</feature>
<feature type="compositionally biased region" description="Polar residues" evidence="1">
    <location>
        <begin position="514"/>
        <end position="524"/>
    </location>
</feature>
<organism evidence="3 4">
    <name type="scientific">Lojkania enalia</name>
    <dbReference type="NCBI Taxonomy" id="147567"/>
    <lineage>
        <taxon>Eukaryota</taxon>
        <taxon>Fungi</taxon>
        <taxon>Dikarya</taxon>
        <taxon>Ascomycota</taxon>
        <taxon>Pezizomycotina</taxon>
        <taxon>Dothideomycetes</taxon>
        <taxon>Pleosporomycetidae</taxon>
        <taxon>Pleosporales</taxon>
        <taxon>Pleosporales incertae sedis</taxon>
        <taxon>Lojkania</taxon>
    </lineage>
</organism>
<accession>A0A9P4N5K3</accession>
<feature type="compositionally biased region" description="Low complexity" evidence="1">
    <location>
        <begin position="10"/>
        <end position="30"/>
    </location>
</feature>
<feature type="compositionally biased region" description="Low complexity" evidence="1">
    <location>
        <begin position="48"/>
        <end position="60"/>
    </location>
</feature>
<feature type="compositionally biased region" description="Polar residues" evidence="1">
    <location>
        <begin position="131"/>
        <end position="140"/>
    </location>
</feature>
<sequence>MAASDGYRNQSDPQHSFSSFSSYYDQAYDSRSYQPSQRQNSHYREPSSPRSRASSSAPSEGVPQPSVQPLNNALNNAFDKSNSARAVDPDLIAQITAEVKKSVLEEIKSKGVGVPSQAQPAPGPQGYVPQSPISTSSAGNVYTPPSPKHHDFSSHGSTSPDPLARDPMFDGAGDTPTPRHERSTNIPHDPHSRPRPPPASRMSQDGDFTPIEKMWQCLFDPQGLPTPRLGQFLRGLAVHLIDDYEPKKSLVISPSKMARFYDDVKLPDEIYPWQTIFDKLPYATLGKIYRDMRCQHHLIQPHLSDQPHIPALTPEGFEEWMTAMIQAYPDTEYERLSKAVLDMPISNADDCKERFPKELPRRLFPHQENLPAQQRCAAALSVEGIRPLRKAPTFPPPPPMNPSNGQTPSLERERSRYASQADTRAIDSDDEDSTPISIPIERERKPYTAAPGGGKVYDDELSRSVQSDSSFHEQQRRRAPSSASQSQWIPSSSSSHNQHPRTSSNVTGRRPRSPSFTNYGTRSDPNVRDIPGSYYSSMYDSEEDNRRFTKDSEKKRNEWARRQAEEDATLGGPTRRSTAGLSDSSYESRSGYDDDYYRNRGYSTNYDRSEPRRY</sequence>
<dbReference type="OrthoDB" id="5413703at2759"/>
<evidence type="ECO:0000313" key="4">
    <source>
        <dbReference type="Proteomes" id="UP000800093"/>
    </source>
</evidence>
<comment type="caution">
    <text evidence="3">The sequence shown here is derived from an EMBL/GenBank/DDBJ whole genome shotgun (WGS) entry which is preliminary data.</text>
</comment>
<evidence type="ECO:0000256" key="1">
    <source>
        <dbReference type="SAM" id="MobiDB-lite"/>
    </source>
</evidence>
<feature type="compositionally biased region" description="Low complexity" evidence="1">
    <location>
        <begin position="580"/>
        <end position="589"/>
    </location>
</feature>
<dbReference type="PANTHER" id="PTHR39611:SF1">
    <property type="entry name" value="HYDROXYPROLINE-RICH GLYCOPROTEIN DZ-HRGP"/>
    <property type="match status" value="1"/>
</dbReference>
<dbReference type="Proteomes" id="UP000800093">
    <property type="component" value="Unassembled WGS sequence"/>
</dbReference>
<feature type="compositionally biased region" description="Low complexity" evidence="1">
    <location>
        <begin position="480"/>
        <end position="504"/>
    </location>
</feature>
<dbReference type="PANTHER" id="PTHR39611">
    <property type="entry name" value="HYDROXYPROLINE-RICH GLYCOPROTEIN DZ-HRGP-RELATED"/>
    <property type="match status" value="1"/>
</dbReference>
<feature type="region of interest" description="Disordered" evidence="1">
    <location>
        <begin position="388"/>
        <end position="614"/>
    </location>
</feature>
<dbReference type="Pfam" id="PF24355">
    <property type="entry name" value="DUF7514"/>
    <property type="match status" value="1"/>
</dbReference>
<proteinExistence type="predicted"/>
<dbReference type="EMBL" id="ML986626">
    <property type="protein sequence ID" value="KAF2263444.1"/>
    <property type="molecule type" value="Genomic_DNA"/>
</dbReference>
<gene>
    <name evidence="3" type="ORF">CC78DRAFT_275598</name>
</gene>
<feature type="compositionally biased region" description="Polar residues" evidence="1">
    <location>
        <begin position="65"/>
        <end position="84"/>
    </location>
</feature>
<evidence type="ECO:0000259" key="2">
    <source>
        <dbReference type="Pfam" id="PF24355"/>
    </source>
</evidence>
<dbReference type="AlphaFoldDB" id="A0A9P4N5K3"/>